<comment type="caution">
    <text evidence="1">The sequence shown here is derived from an EMBL/GenBank/DDBJ whole genome shotgun (WGS) entry which is preliminary data.</text>
</comment>
<dbReference type="AlphaFoldDB" id="A0A644ZKT8"/>
<gene>
    <name evidence="1" type="ORF">SDC9_88157</name>
</gene>
<accession>A0A644ZKT8</accession>
<evidence type="ECO:0000313" key="1">
    <source>
        <dbReference type="EMBL" id="MPM41502.1"/>
    </source>
</evidence>
<organism evidence="1">
    <name type="scientific">bioreactor metagenome</name>
    <dbReference type="NCBI Taxonomy" id="1076179"/>
    <lineage>
        <taxon>unclassified sequences</taxon>
        <taxon>metagenomes</taxon>
        <taxon>ecological metagenomes</taxon>
    </lineage>
</organism>
<sequence>MEHLEANNIGVYDDKDSCILLIDDSTIKDCNESNKKYYPIYNIYLTSISLNKNILSKNGLKYYVTNCDEGRYLRNYDFEEEPKMLSQYFLNRTYQHGFSNGATVDMDKHRIVYWLLIW</sequence>
<protein>
    <submittedName>
        <fullName evidence="1">Uncharacterized protein</fullName>
    </submittedName>
</protein>
<reference evidence="1" key="1">
    <citation type="submission" date="2019-08" db="EMBL/GenBank/DDBJ databases">
        <authorList>
            <person name="Kucharzyk K."/>
            <person name="Murdoch R.W."/>
            <person name="Higgins S."/>
            <person name="Loffler F."/>
        </authorList>
    </citation>
    <scope>NUCLEOTIDE SEQUENCE</scope>
</reference>
<name>A0A644ZKT8_9ZZZZ</name>
<dbReference type="EMBL" id="VSSQ01009395">
    <property type="protein sequence ID" value="MPM41502.1"/>
    <property type="molecule type" value="Genomic_DNA"/>
</dbReference>
<proteinExistence type="predicted"/>